<reference evidence="1" key="1">
    <citation type="journal article" date="2021" name="Proc. Natl. Acad. Sci. U.S.A.">
        <title>A Catalog of Tens of Thousands of Viruses from Human Metagenomes Reveals Hidden Associations with Chronic Diseases.</title>
        <authorList>
            <person name="Tisza M.J."/>
            <person name="Buck C.B."/>
        </authorList>
    </citation>
    <scope>NUCLEOTIDE SEQUENCE</scope>
    <source>
        <strain evidence="1">CtwwN25</strain>
    </source>
</reference>
<proteinExistence type="predicted"/>
<name>A0A8S5PP82_9CAUD</name>
<evidence type="ECO:0000313" key="1">
    <source>
        <dbReference type="EMBL" id="DAE08576.1"/>
    </source>
</evidence>
<accession>A0A8S5PP82</accession>
<dbReference type="EMBL" id="BK015472">
    <property type="protein sequence ID" value="DAE08576.1"/>
    <property type="molecule type" value="Genomic_DNA"/>
</dbReference>
<sequence length="180" mass="20980">MHYGKSMRLSMKMIDRIFAISQDVEKLKSEKSFFKKLKLKSKIKKNTNEIIELLHKKEFDVQDIYSLAWIIEFGKVKWPYNDLLLEGSEVNYFDGPYTTIRYKSKDLSIDISTDADASFEINITSKKVIQHKHSMHISEDTGILELVREILTYPVTEILNYLIEGENEDDKHVHVSSTSS</sequence>
<organism evidence="1">
    <name type="scientific">Myoviridae sp. ctwwN25</name>
    <dbReference type="NCBI Taxonomy" id="2825209"/>
    <lineage>
        <taxon>Viruses</taxon>
        <taxon>Duplodnaviria</taxon>
        <taxon>Heunggongvirae</taxon>
        <taxon>Uroviricota</taxon>
        <taxon>Caudoviricetes</taxon>
    </lineage>
</organism>
<protein>
    <submittedName>
        <fullName evidence="1">Uncharacterized protein</fullName>
    </submittedName>
</protein>